<evidence type="ECO:0000313" key="1">
    <source>
        <dbReference type="EMBL" id="MBA0625861.1"/>
    </source>
</evidence>
<organism evidence="1 2">
    <name type="scientific">Gossypium davidsonii</name>
    <name type="common">Davidson's cotton</name>
    <name type="synonym">Gossypium klotzschianum subsp. davidsonii</name>
    <dbReference type="NCBI Taxonomy" id="34287"/>
    <lineage>
        <taxon>Eukaryota</taxon>
        <taxon>Viridiplantae</taxon>
        <taxon>Streptophyta</taxon>
        <taxon>Embryophyta</taxon>
        <taxon>Tracheophyta</taxon>
        <taxon>Spermatophyta</taxon>
        <taxon>Magnoliopsida</taxon>
        <taxon>eudicotyledons</taxon>
        <taxon>Gunneridae</taxon>
        <taxon>Pentapetalae</taxon>
        <taxon>rosids</taxon>
        <taxon>malvids</taxon>
        <taxon>Malvales</taxon>
        <taxon>Malvaceae</taxon>
        <taxon>Malvoideae</taxon>
        <taxon>Gossypium</taxon>
    </lineage>
</organism>
<dbReference type="AlphaFoldDB" id="A0A7J8SIG4"/>
<gene>
    <name evidence="1" type="ORF">Godav_003611</name>
</gene>
<comment type="caution">
    <text evidence="1">The sequence shown here is derived from an EMBL/GenBank/DDBJ whole genome shotgun (WGS) entry which is preliminary data.</text>
</comment>
<accession>A0A7J8SIG4</accession>
<sequence length="181" mass="20204">MIRLLLRVHTHSWSGFSQCQGKRSYQGKTPNPVATNNRANVYATIVIKANEKRREFRPIEQINMGTRMENVPISGSNIFIGYKKNNIRTCVVILIKGSTKEILKKTFGHVIGIKGKPVIAFTEGILPSVGFCTQDKLLGKVFAGDEIRVNREITPLRDDIVAIQRGLGKWGGTKNEPSQLN</sequence>
<dbReference type="Proteomes" id="UP000593561">
    <property type="component" value="Unassembled WGS sequence"/>
</dbReference>
<name>A0A7J8SIG4_GOSDV</name>
<reference evidence="1 2" key="1">
    <citation type="journal article" date="2019" name="Genome Biol. Evol.">
        <title>Insights into the evolution of the New World diploid cottons (Gossypium, subgenus Houzingenia) based on genome sequencing.</title>
        <authorList>
            <person name="Grover C.E."/>
            <person name="Arick M.A. 2nd"/>
            <person name="Thrash A."/>
            <person name="Conover J.L."/>
            <person name="Sanders W.S."/>
            <person name="Peterson D.G."/>
            <person name="Frelichowski J.E."/>
            <person name="Scheffler J.A."/>
            <person name="Scheffler B.E."/>
            <person name="Wendel J.F."/>
        </authorList>
    </citation>
    <scope>NUCLEOTIDE SEQUENCE [LARGE SCALE GENOMIC DNA]</scope>
    <source>
        <strain evidence="1">27</strain>
        <tissue evidence="1">Leaf</tissue>
    </source>
</reference>
<evidence type="ECO:0000313" key="2">
    <source>
        <dbReference type="Proteomes" id="UP000593561"/>
    </source>
</evidence>
<keyword evidence="2" id="KW-1185">Reference proteome</keyword>
<dbReference type="EMBL" id="JABFAC010000010">
    <property type="protein sequence ID" value="MBA0625861.1"/>
    <property type="molecule type" value="Genomic_DNA"/>
</dbReference>
<protein>
    <submittedName>
        <fullName evidence="1">Uncharacterized protein</fullName>
    </submittedName>
</protein>
<proteinExistence type="predicted"/>